<keyword evidence="2" id="KW-1185">Reference proteome</keyword>
<accession>A0A3M7Q7G3</accession>
<reference evidence="1 2" key="1">
    <citation type="journal article" date="2018" name="Sci. Rep.">
        <title>Genomic signatures of local adaptation to the degree of environmental predictability in rotifers.</title>
        <authorList>
            <person name="Franch-Gras L."/>
            <person name="Hahn C."/>
            <person name="Garcia-Roger E.M."/>
            <person name="Carmona M.J."/>
            <person name="Serra M."/>
            <person name="Gomez A."/>
        </authorList>
    </citation>
    <scope>NUCLEOTIDE SEQUENCE [LARGE SCALE GENOMIC DNA]</scope>
    <source>
        <strain evidence="1">HYR1</strain>
    </source>
</reference>
<dbReference type="EMBL" id="REGN01007234">
    <property type="protein sequence ID" value="RNA06898.1"/>
    <property type="molecule type" value="Genomic_DNA"/>
</dbReference>
<evidence type="ECO:0000313" key="2">
    <source>
        <dbReference type="Proteomes" id="UP000276133"/>
    </source>
</evidence>
<proteinExistence type="predicted"/>
<organism evidence="1 2">
    <name type="scientific">Brachionus plicatilis</name>
    <name type="common">Marine rotifer</name>
    <name type="synonym">Brachionus muelleri</name>
    <dbReference type="NCBI Taxonomy" id="10195"/>
    <lineage>
        <taxon>Eukaryota</taxon>
        <taxon>Metazoa</taxon>
        <taxon>Spiralia</taxon>
        <taxon>Gnathifera</taxon>
        <taxon>Rotifera</taxon>
        <taxon>Eurotatoria</taxon>
        <taxon>Monogononta</taxon>
        <taxon>Pseudotrocha</taxon>
        <taxon>Ploima</taxon>
        <taxon>Brachionidae</taxon>
        <taxon>Brachionus</taxon>
    </lineage>
</organism>
<dbReference type="OrthoDB" id="4843387at2759"/>
<dbReference type="AlphaFoldDB" id="A0A3M7Q7G3"/>
<dbReference type="Proteomes" id="UP000276133">
    <property type="component" value="Unassembled WGS sequence"/>
</dbReference>
<gene>
    <name evidence="1" type="ORF">BpHYR1_029922</name>
</gene>
<evidence type="ECO:0000313" key="1">
    <source>
        <dbReference type="EMBL" id="RNA06898.1"/>
    </source>
</evidence>
<comment type="caution">
    <text evidence="1">The sequence shown here is derived from an EMBL/GenBank/DDBJ whole genome shotgun (WGS) entry which is preliminary data.</text>
</comment>
<name>A0A3M7Q7G3_BRAPC</name>
<protein>
    <submittedName>
        <fullName evidence="1">Uncharacterized protein</fullName>
    </submittedName>
</protein>
<sequence>MFVKIKEILILKYSIREKFDLVGKTKGKKKIFNYPNKIQWVGISFKGATNFVIKSPLKNPNLNPFKLTWNELKQHVRKRMILSEADAEMSVISDIERYGDWSNL</sequence>